<accession>A0ABP7G2D8</accession>
<dbReference type="PROSITE" id="PS51257">
    <property type="entry name" value="PROKAR_LIPOPROTEIN"/>
    <property type="match status" value="1"/>
</dbReference>
<feature type="region of interest" description="Disordered" evidence="1">
    <location>
        <begin position="21"/>
        <end position="64"/>
    </location>
</feature>
<evidence type="ECO:0000313" key="3">
    <source>
        <dbReference type="EMBL" id="GAA3753002.1"/>
    </source>
</evidence>
<feature type="chain" id="PRO_5046139171" description="Lipoprotein LprG" evidence="2">
    <location>
        <begin position="25"/>
        <end position="281"/>
    </location>
</feature>
<evidence type="ECO:0000313" key="4">
    <source>
        <dbReference type="Proteomes" id="UP001500908"/>
    </source>
</evidence>
<dbReference type="EMBL" id="BAABDD010000017">
    <property type="protein sequence ID" value="GAA3753002.1"/>
    <property type="molecule type" value="Genomic_DNA"/>
</dbReference>
<dbReference type="Gene3D" id="2.50.20.20">
    <property type="match status" value="1"/>
</dbReference>
<evidence type="ECO:0000256" key="1">
    <source>
        <dbReference type="SAM" id="MobiDB-lite"/>
    </source>
</evidence>
<evidence type="ECO:0008006" key="5">
    <source>
        <dbReference type="Google" id="ProtNLM"/>
    </source>
</evidence>
<feature type="region of interest" description="Disordered" evidence="1">
    <location>
        <begin position="256"/>
        <end position="281"/>
    </location>
</feature>
<organism evidence="3 4">
    <name type="scientific">Salinactinospora qingdaonensis</name>
    <dbReference type="NCBI Taxonomy" id="702744"/>
    <lineage>
        <taxon>Bacteria</taxon>
        <taxon>Bacillati</taxon>
        <taxon>Actinomycetota</taxon>
        <taxon>Actinomycetes</taxon>
        <taxon>Streptosporangiales</taxon>
        <taxon>Nocardiopsidaceae</taxon>
        <taxon>Salinactinospora</taxon>
    </lineage>
</organism>
<feature type="signal peptide" evidence="2">
    <location>
        <begin position="1"/>
        <end position="24"/>
    </location>
</feature>
<name>A0ABP7G2D8_9ACTN</name>
<protein>
    <recommendedName>
        <fullName evidence="5">Lipoprotein LprG</fullName>
    </recommendedName>
</protein>
<dbReference type="Proteomes" id="UP001500908">
    <property type="component" value="Unassembled WGS sequence"/>
</dbReference>
<sequence>MLRKIAVVVTGSALTMAVAGCSTADGNGDGDPSADQSSASPSAGSASAAQAEGDQSAATEAVAEAVSRVADATSYRFKMTSSGEASGESAQPEGDFSQEIVYTSNPEPIYKMNVPVTPETTTLGVIRGDELLVQGDPSIGMPPWMRMEVPPEVQKQLQLDPLALIRQLLASEDVEKVGSEEVNGVATTKYEGSYAVEAALEQVQDEQARQSIRSLYEEEGATEVDFQVWVDADGLPRRVGDKAGDSAGVEFLEFNQPVDVPSPAPDEIQDIDGLMGNPNAQ</sequence>
<comment type="caution">
    <text evidence="3">The sequence shown here is derived from an EMBL/GenBank/DDBJ whole genome shotgun (WGS) entry which is preliminary data.</text>
</comment>
<feature type="compositionally biased region" description="Low complexity" evidence="1">
    <location>
        <begin position="30"/>
        <end position="64"/>
    </location>
</feature>
<evidence type="ECO:0000256" key="2">
    <source>
        <dbReference type="SAM" id="SignalP"/>
    </source>
</evidence>
<dbReference type="SUPFAM" id="SSF89392">
    <property type="entry name" value="Prokaryotic lipoproteins and lipoprotein localization factors"/>
    <property type="match status" value="1"/>
</dbReference>
<gene>
    <name evidence="3" type="ORF">GCM10022402_34780</name>
</gene>
<proteinExistence type="predicted"/>
<keyword evidence="4" id="KW-1185">Reference proteome</keyword>
<reference evidence="4" key="1">
    <citation type="journal article" date="2019" name="Int. J. Syst. Evol. Microbiol.">
        <title>The Global Catalogue of Microorganisms (GCM) 10K type strain sequencing project: providing services to taxonomists for standard genome sequencing and annotation.</title>
        <authorList>
            <consortium name="The Broad Institute Genomics Platform"/>
            <consortium name="The Broad Institute Genome Sequencing Center for Infectious Disease"/>
            <person name="Wu L."/>
            <person name="Ma J."/>
        </authorList>
    </citation>
    <scope>NUCLEOTIDE SEQUENCE [LARGE SCALE GENOMIC DNA]</scope>
    <source>
        <strain evidence="4">JCM 17137</strain>
    </source>
</reference>
<dbReference type="RefSeq" id="WP_344973140.1">
    <property type="nucleotide sequence ID" value="NZ_BAABDD010000017.1"/>
</dbReference>
<keyword evidence="2" id="KW-0732">Signal</keyword>
<dbReference type="InterPro" id="IPR029046">
    <property type="entry name" value="LolA/LolB/LppX"/>
</dbReference>